<keyword evidence="6" id="KW-0067">ATP-binding</keyword>
<evidence type="ECO:0000256" key="1">
    <source>
        <dbReference type="ARBA" id="ARBA00008792"/>
    </source>
</evidence>
<dbReference type="GO" id="GO:0003723">
    <property type="term" value="F:RNA binding"/>
    <property type="evidence" value="ECO:0007669"/>
    <property type="project" value="TreeGrafter"/>
</dbReference>
<dbReference type="SMART" id="SM00490">
    <property type="entry name" value="HELICc"/>
    <property type="match status" value="1"/>
</dbReference>
<dbReference type="PROSITE" id="PS51194">
    <property type="entry name" value="HELICASE_CTER"/>
    <property type="match status" value="1"/>
</dbReference>
<feature type="domain" description="Helicase C-terminal" evidence="9">
    <location>
        <begin position="240"/>
        <end position="425"/>
    </location>
</feature>
<dbReference type="InterPro" id="IPR056371">
    <property type="entry name" value="DHX37-like_C"/>
</dbReference>
<dbReference type="SUPFAM" id="SSF52540">
    <property type="entry name" value="P-loop containing nucleoside triphosphate hydrolases"/>
    <property type="match status" value="1"/>
</dbReference>
<evidence type="ECO:0000313" key="11">
    <source>
        <dbReference type="Proteomes" id="UP001165289"/>
    </source>
</evidence>
<gene>
    <name evidence="10" type="ORF">LOD99_12566</name>
</gene>
<sequence>MSNNHIKLRTVRIVPRSVESQLARRKLPIFSEEYQIMESIGENDVTIISGSTGSGKTTQVPQFLYEAGYADPDSDLSCKRGLICVTEPRRLAAVLMATRVAQEMGFSNSDVIGFQTRFNKLISPNTLIKFMTDGVLMKELESDFLLTSYSVVCLDEAHERSVYTDILIGILSRVVRIRAERNNPLKLVIMSATLRLEDFIENRKLFPVERIPPVIHIESRQYPVTIHFSRVTTDDYVTRALNKIIDIHLSQPLGTILVFLTSKREIYSLCDRIQSEYEKLTKEHNFTQSKNDSIALQILPLHAQLSTLEQSHVFTPIPNRTRRIVVSTNVAETSITIPDVKYVVDTGKVKRRLVDRVTGVSTFRVDWCSQASAEQRAGRAGRTSAGHLYRLYSSSVFLNEFPEHTQPDILQCPLDDLYLQMKCMNIQNVSNFPFPTPPDRELLESADILLCKLGALSPRRVTDGTYYSVPTSLGRNMNNLPIAPRLARILIEYSHSLDMIHYLICIISGLSTLDQVFSNSSRISPSYLKDGWMGDLMLILKIVCASDFEDELTTISDVYGINDTKIIEILKLRKLLTSSLNRLYPQLNLNHKDKLLPPDKKLQIKLCRAMLSGFGDHIANLSNQSENHSDSRIPVYECSLTSAPVYIYPFSCLYKKQTSIEWVAFIDIIESNKMYMRCLFPIELLWIPQVCDSYCTFSPPLQFPAPIYDSNSGVLKQFKQFSYHNMSWRFPPYPIQMSSSDIITYKLFAKAFLEGQVFESLLKYSQLLRYPTQCLVKPWGKYLKETENIVNTLRSKNVMSKVTIQNEWSTDTTFLFKEYCHWLPRNISSQLSTSWPPNS</sequence>
<dbReference type="PANTHER" id="PTHR18934">
    <property type="entry name" value="ATP-DEPENDENT RNA HELICASE"/>
    <property type="match status" value="1"/>
</dbReference>
<evidence type="ECO:0000256" key="5">
    <source>
        <dbReference type="ARBA" id="ARBA00022806"/>
    </source>
</evidence>
<dbReference type="Proteomes" id="UP001165289">
    <property type="component" value="Unassembled WGS sequence"/>
</dbReference>
<comment type="similarity">
    <text evidence="1">Belongs to the DEAD box helicase family. DEAH subfamily.</text>
</comment>
<keyword evidence="3" id="KW-0547">Nucleotide-binding</keyword>
<comment type="caution">
    <text evidence="10">The sequence shown here is derived from an EMBL/GenBank/DDBJ whole genome shotgun (WGS) entry which is preliminary data.</text>
</comment>
<dbReference type="Pfam" id="PF00271">
    <property type="entry name" value="Helicase_C"/>
    <property type="match status" value="1"/>
</dbReference>
<dbReference type="InterPro" id="IPR011709">
    <property type="entry name" value="DEAD-box_helicase_OB_fold"/>
</dbReference>
<proteinExistence type="inferred from homology"/>
<dbReference type="InterPro" id="IPR001650">
    <property type="entry name" value="Helicase_C-like"/>
</dbReference>
<evidence type="ECO:0000256" key="4">
    <source>
        <dbReference type="ARBA" id="ARBA00022801"/>
    </source>
</evidence>
<organism evidence="10 11">
    <name type="scientific">Oopsacas minuta</name>
    <dbReference type="NCBI Taxonomy" id="111878"/>
    <lineage>
        <taxon>Eukaryota</taxon>
        <taxon>Metazoa</taxon>
        <taxon>Porifera</taxon>
        <taxon>Hexactinellida</taxon>
        <taxon>Hexasterophora</taxon>
        <taxon>Lyssacinosida</taxon>
        <taxon>Leucopsacidae</taxon>
        <taxon>Oopsacas</taxon>
    </lineage>
</organism>
<keyword evidence="5" id="KW-0347">Helicase</keyword>
<dbReference type="EMBL" id="JAKMXF010000354">
    <property type="protein sequence ID" value="KAI6646445.1"/>
    <property type="molecule type" value="Genomic_DNA"/>
</dbReference>
<dbReference type="FunFam" id="3.40.50.300:FF:000637">
    <property type="entry name" value="ATP-dependent RNA helicase DHX37/DHR1"/>
    <property type="match status" value="1"/>
</dbReference>
<dbReference type="GO" id="GO:0016787">
    <property type="term" value="F:hydrolase activity"/>
    <property type="evidence" value="ECO:0007669"/>
    <property type="project" value="UniProtKB-KW"/>
</dbReference>
<dbReference type="Gene3D" id="1.20.120.1080">
    <property type="match status" value="1"/>
</dbReference>
<dbReference type="CDD" id="cd18791">
    <property type="entry name" value="SF2_C_RHA"/>
    <property type="match status" value="1"/>
</dbReference>
<dbReference type="InterPro" id="IPR027417">
    <property type="entry name" value="P-loop_NTPase"/>
</dbReference>
<evidence type="ECO:0000256" key="6">
    <source>
        <dbReference type="ARBA" id="ARBA00022840"/>
    </source>
</evidence>
<dbReference type="GO" id="GO:0005730">
    <property type="term" value="C:nucleolus"/>
    <property type="evidence" value="ECO:0007669"/>
    <property type="project" value="TreeGrafter"/>
</dbReference>
<accession>A0AAV7JD97</accession>
<evidence type="ECO:0000313" key="10">
    <source>
        <dbReference type="EMBL" id="KAI6646445.1"/>
    </source>
</evidence>
<evidence type="ECO:0000256" key="3">
    <source>
        <dbReference type="ARBA" id="ARBA00022741"/>
    </source>
</evidence>
<dbReference type="Pfam" id="PF23362">
    <property type="entry name" value="DHX37_C"/>
    <property type="match status" value="1"/>
</dbReference>
<dbReference type="PROSITE" id="PS51192">
    <property type="entry name" value="HELICASE_ATP_BIND_1"/>
    <property type="match status" value="1"/>
</dbReference>
<dbReference type="GO" id="GO:0003724">
    <property type="term" value="F:RNA helicase activity"/>
    <property type="evidence" value="ECO:0007669"/>
    <property type="project" value="UniProtKB-EC"/>
</dbReference>
<protein>
    <recommendedName>
        <fullName evidence="2">RNA helicase</fullName>
        <ecNumber evidence="2">3.6.4.13</ecNumber>
    </recommendedName>
</protein>
<evidence type="ECO:0000256" key="7">
    <source>
        <dbReference type="ARBA" id="ARBA00047984"/>
    </source>
</evidence>
<dbReference type="InterPro" id="IPR014001">
    <property type="entry name" value="Helicase_ATP-bd"/>
</dbReference>
<dbReference type="SMART" id="SM00487">
    <property type="entry name" value="DEXDc"/>
    <property type="match status" value="1"/>
</dbReference>
<name>A0AAV7JD97_9METZ</name>
<reference evidence="10 11" key="1">
    <citation type="journal article" date="2023" name="BMC Biol.">
        <title>The compact genome of the sponge Oopsacas minuta (Hexactinellida) is lacking key metazoan core genes.</title>
        <authorList>
            <person name="Santini S."/>
            <person name="Schenkelaars Q."/>
            <person name="Jourda C."/>
            <person name="Duchesne M."/>
            <person name="Belahbib H."/>
            <person name="Rocher C."/>
            <person name="Selva M."/>
            <person name="Riesgo A."/>
            <person name="Vervoort M."/>
            <person name="Leys S.P."/>
            <person name="Kodjabachian L."/>
            <person name="Le Bivic A."/>
            <person name="Borchiellini C."/>
            <person name="Claverie J.M."/>
            <person name="Renard E."/>
        </authorList>
    </citation>
    <scope>NUCLEOTIDE SEQUENCE [LARGE SCALE GENOMIC DNA]</scope>
    <source>
        <strain evidence="10">SPO-2</strain>
    </source>
</reference>
<dbReference type="GO" id="GO:0000462">
    <property type="term" value="P:maturation of SSU-rRNA from tricistronic rRNA transcript (SSU-rRNA, 5.8S rRNA, LSU-rRNA)"/>
    <property type="evidence" value="ECO:0007669"/>
    <property type="project" value="TreeGrafter"/>
</dbReference>
<evidence type="ECO:0000259" key="9">
    <source>
        <dbReference type="PROSITE" id="PS51194"/>
    </source>
</evidence>
<dbReference type="InterPro" id="IPR011545">
    <property type="entry name" value="DEAD/DEAH_box_helicase_dom"/>
</dbReference>
<dbReference type="AlphaFoldDB" id="A0AAV7JD97"/>
<keyword evidence="11" id="KW-1185">Reference proteome</keyword>
<comment type="catalytic activity">
    <reaction evidence="7">
        <text>ATP + H2O = ADP + phosphate + H(+)</text>
        <dbReference type="Rhea" id="RHEA:13065"/>
        <dbReference type="ChEBI" id="CHEBI:15377"/>
        <dbReference type="ChEBI" id="CHEBI:15378"/>
        <dbReference type="ChEBI" id="CHEBI:30616"/>
        <dbReference type="ChEBI" id="CHEBI:43474"/>
        <dbReference type="ChEBI" id="CHEBI:456216"/>
        <dbReference type="EC" id="3.6.4.13"/>
    </reaction>
</comment>
<dbReference type="Pfam" id="PF00270">
    <property type="entry name" value="DEAD"/>
    <property type="match status" value="1"/>
</dbReference>
<evidence type="ECO:0000256" key="2">
    <source>
        <dbReference type="ARBA" id="ARBA00012552"/>
    </source>
</evidence>
<feature type="domain" description="Helicase ATP-binding" evidence="8">
    <location>
        <begin position="37"/>
        <end position="212"/>
    </location>
</feature>
<evidence type="ECO:0000259" key="8">
    <source>
        <dbReference type="PROSITE" id="PS51192"/>
    </source>
</evidence>
<dbReference type="GO" id="GO:0005524">
    <property type="term" value="F:ATP binding"/>
    <property type="evidence" value="ECO:0007669"/>
    <property type="project" value="UniProtKB-KW"/>
</dbReference>
<dbReference type="PANTHER" id="PTHR18934:SF99">
    <property type="entry name" value="ATP-DEPENDENT RNA HELICASE DHX37-RELATED"/>
    <property type="match status" value="1"/>
</dbReference>
<dbReference type="Pfam" id="PF07717">
    <property type="entry name" value="OB_NTP_bind"/>
    <property type="match status" value="1"/>
</dbReference>
<dbReference type="EC" id="3.6.4.13" evidence="2"/>
<keyword evidence="4" id="KW-0378">Hydrolase</keyword>
<dbReference type="Gene3D" id="3.40.50.300">
    <property type="entry name" value="P-loop containing nucleotide triphosphate hydrolases"/>
    <property type="match status" value="2"/>
</dbReference>